<evidence type="ECO:0000256" key="1">
    <source>
        <dbReference type="SAM" id="MobiDB-lite"/>
    </source>
</evidence>
<accession>A0AAN8P0R8</accession>
<comment type="caution">
    <text evidence="2">The sequence shown here is derived from an EMBL/GenBank/DDBJ whole genome shotgun (WGS) entry which is preliminary data.</text>
</comment>
<organism evidence="2 3">
    <name type="scientific">Polyplax serrata</name>
    <name type="common">Common mouse louse</name>
    <dbReference type="NCBI Taxonomy" id="468196"/>
    <lineage>
        <taxon>Eukaryota</taxon>
        <taxon>Metazoa</taxon>
        <taxon>Ecdysozoa</taxon>
        <taxon>Arthropoda</taxon>
        <taxon>Hexapoda</taxon>
        <taxon>Insecta</taxon>
        <taxon>Pterygota</taxon>
        <taxon>Neoptera</taxon>
        <taxon>Paraneoptera</taxon>
        <taxon>Psocodea</taxon>
        <taxon>Troctomorpha</taxon>
        <taxon>Phthiraptera</taxon>
        <taxon>Anoplura</taxon>
        <taxon>Polyplacidae</taxon>
        <taxon>Polyplax</taxon>
    </lineage>
</organism>
<sequence>MQRPEEEAPNPLRIQPTNGRASGGHYRGKPGQGSKARHQERFRTKINSRQANEDRRQFETNYGINTTGDVEKLFSSVECTEAGFAVLLPIATRGVGFASVLEYQRFNDTESMTIHQYYRVMMYLLELKDRFAVTHNMCTHPPKRPQVV</sequence>
<proteinExistence type="predicted"/>
<feature type="region of interest" description="Disordered" evidence="1">
    <location>
        <begin position="1"/>
        <end position="60"/>
    </location>
</feature>
<protein>
    <submittedName>
        <fullName evidence="2">Uncharacterized protein</fullName>
    </submittedName>
</protein>
<dbReference type="Proteomes" id="UP001372834">
    <property type="component" value="Unassembled WGS sequence"/>
</dbReference>
<gene>
    <name evidence="2" type="ORF">RUM43_015126</name>
</gene>
<dbReference type="EMBL" id="JAWJWE010000065">
    <property type="protein sequence ID" value="KAK6616767.1"/>
    <property type="molecule type" value="Genomic_DNA"/>
</dbReference>
<evidence type="ECO:0000313" key="2">
    <source>
        <dbReference type="EMBL" id="KAK6616767.1"/>
    </source>
</evidence>
<dbReference type="AlphaFoldDB" id="A0AAN8P0R8"/>
<evidence type="ECO:0000313" key="3">
    <source>
        <dbReference type="Proteomes" id="UP001372834"/>
    </source>
</evidence>
<name>A0AAN8P0R8_POLSC</name>
<reference evidence="2 3" key="1">
    <citation type="submission" date="2023-10" db="EMBL/GenBank/DDBJ databases">
        <title>Genomes of two closely related lineages of the louse Polyplax serrata with different host specificities.</title>
        <authorList>
            <person name="Martinu J."/>
            <person name="Tarabai H."/>
            <person name="Stefka J."/>
            <person name="Hypsa V."/>
        </authorList>
    </citation>
    <scope>NUCLEOTIDE SEQUENCE [LARGE SCALE GENOMIC DNA]</scope>
    <source>
        <strain evidence="2">HR10_N</strain>
    </source>
</reference>